<dbReference type="PANTHER" id="PTHR42756">
    <property type="entry name" value="TRANSCRIPTIONAL REGULATOR, MARR"/>
    <property type="match status" value="1"/>
</dbReference>
<sequence>MTHDTRNPRIYSRLQIAAQLYRKVADRQLVETAGLTAPQLGVLTRVASAKALNQTSLARDLRLNDSAITAMVRRLIGMGMLEKTRSESDSRAFVLKLTEQGQAAIDRAVNQPIAINRRIEEEFGAEALLQFTEKLNRIIALCDEESMVEAEG</sequence>
<gene>
    <name evidence="5" type="ORF">D1224_14615</name>
</gene>
<dbReference type="SUPFAM" id="SSF46785">
    <property type="entry name" value="Winged helix' DNA-binding domain"/>
    <property type="match status" value="1"/>
</dbReference>
<evidence type="ECO:0000313" key="5">
    <source>
        <dbReference type="EMBL" id="RIJ20358.1"/>
    </source>
</evidence>
<dbReference type="InterPro" id="IPR036388">
    <property type="entry name" value="WH-like_DNA-bd_sf"/>
</dbReference>
<keyword evidence="6" id="KW-1185">Reference proteome</keyword>
<dbReference type="GO" id="GO:0003700">
    <property type="term" value="F:DNA-binding transcription factor activity"/>
    <property type="evidence" value="ECO:0007669"/>
    <property type="project" value="InterPro"/>
</dbReference>
<feature type="domain" description="HTH marR-type" evidence="4">
    <location>
        <begin position="7"/>
        <end position="140"/>
    </location>
</feature>
<dbReference type="SMART" id="SM00347">
    <property type="entry name" value="HTH_MARR"/>
    <property type="match status" value="1"/>
</dbReference>
<evidence type="ECO:0000313" key="6">
    <source>
        <dbReference type="Proteomes" id="UP000265431"/>
    </source>
</evidence>
<dbReference type="OrthoDB" id="582199at2"/>
<organism evidence="5 6">
    <name type="scientific">Henriciella barbarensis</name>
    <dbReference type="NCBI Taxonomy" id="86342"/>
    <lineage>
        <taxon>Bacteria</taxon>
        <taxon>Pseudomonadati</taxon>
        <taxon>Pseudomonadota</taxon>
        <taxon>Alphaproteobacteria</taxon>
        <taxon>Hyphomonadales</taxon>
        <taxon>Hyphomonadaceae</taxon>
        <taxon>Henriciella</taxon>
    </lineage>
</organism>
<comment type="caution">
    <text evidence="5">The sequence shown here is derived from an EMBL/GenBank/DDBJ whole genome shotgun (WGS) entry which is preliminary data.</text>
</comment>
<dbReference type="EMBL" id="QWGB01000014">
    <property type="protein sequence ID" value="RIJ20358.1"/>
    <property type="molecule type" value="Genomic_DNA"/>
</dbReference>
<evidence type="ECO:0000259" key="4">
    <source>
        <dbReference type="PROSITE" id="PS50995"/>
    </source>
</evidence>
<keyword evidence="3" id="KW-0804">Transcription</keyword>
<dbReference type="Gene3D" id="1.10.10.10">
    <property type="entry name" value="Winged helix-like DNA-binding domain superfamily/Winged helix DNA-binding domain"/>
    <property type="match status" value="1"/>
</dbReference>
<dbReference type="Pfam" id="PF01047">
    <property type="entry name" value="MarR"/>
    <property type="match status" value="1"/>
</dbReference>
<reference evidence="5 6" key="1">
    <citation type="submission" date="2018-08" db="EMBL/GenBank/DDBJ databases">
        <title>Henriciella mobilis sp. nov., isolated from seawater.</title>
        <authorList>
            <person name="Cheng H."/>
            <person name="Wu Y.-H."/>
            <person name="Xu X.-W."/>
            <person name="Guo L.-L."/>
        </authorList>
    </citation>
    <scope>NUCLEOTIDE SEQUENCE [LARGE SCALE GENOMIC DNA]</scope>
    <source>
        <strain evidence="5 6">CCUG66934</strain>
    </source>
</reference>
<dbReference type="InterPro" id="IPR000835">
    <property type="entry name" value="HTH_MarR-typ"/>
</dbReference>
<dbReference type="GO" id="GO:0003677">
    <property type="term" value="F:DNA binding"/>
    <property type="evidence" value="ECO:0007669"/>
    <property type="project" value="UniProtKB-KW"/>
</dbReference>
<evidence type="ECO:0000256" key="3">
    <source>
        <dbReference type="ARBA" id="ARBA00023163"/>
    </source>
</evidence>
<dbReference type="RefSeq" id="WP_119380675.1">
    <property type="nucleotide sequence ID" value="NZ_QWGB01000014.1"/>
</dbReference>
<dbReference type="AlphaFoldDB" id="A0A399QN91"/>
<dbReference type="InterPro" id="IPR036390">
    <property type="entry name" value="WH_DNA-bd_sf"/>
</dbReference>
<evidence type="ECO:0000256" key="2">
    <source>
        <dbReference type="ARBA" id="ARBA00023125"/>
    </source>
</evidence>
<name>A0A399QN91_9PROT</name>
<keyword evidence="2" id="KW-0238">DNA-binding</keyword>
<keyword evidence="1" id="KW-0805">Transcription regulation</keyword>
<accession>A0A399QN91</accession>
<dbReference type="Proteomes" id="UP000265431">
    <property type="component" value="Unassembled WGS sequence"/>
</dbReference>
<evidence type="ECO:0000256" key="1">
    <source>
        <dbReference type="ARBA" id="ARBA00023015"/>
    </source>
</evidence>
<dbReference type="PANTHER" id="PTHR42756:SF1">
    <property type="entry name" value="TRANSCRIPTIONAL REPRESSOR OF EMRAB OPERON"/>
    <property type="match status" value="1"/>
</dbReference>
<proteinExistence type="predicted"/>
<dbReference type="PROSITE" id="PS50995">
    <property type="entry name" value="HTH_MARR_2"/>
    <property type="match status" value="1"/>
</dbReference>
<protein>
    <submittedName>
        <fullName evidence="5">MarR family transcriptional regulator</fullName>
    </submittedName>
</protein>